<dbReference type="EC" id="3.1.3.18" evidence="5 10"/>
<dbReference type="PANTHER" id="PTHR43434">
    <property type="entry name" value="PHOSPHOGLYCOLATE PHOSPHATASE"/>
    <property type="match status" value="1"/>
</dbReference>
<accession>A0A6L8W709</accession>
<evidence type="ECO:0000256" key="2">
    <source>
        <dbReference type="ARBA" id="ARBA00001946"/>
    </source>
</evidence>
<evidence type="ECO:0000256" key="5">
    <source>
        <dbReference type="ARBA" id="ARBA00013078"/>
    </source>
</evidence>
<dbReference type="InterPro" id="IPR006439">
    <property type="entry name" value="HAD-SF_hydro_IA"/>
</dbReference>
<evidence type="ECO:0000313" key="11">
    <source>
        <dbReference type="EMBL" id="MZR30313.1"/>
    </source>
</evidence>
<evidence type="ECO:0000256" key="3">
    <source>
        <dbReference type="ARBA" id="ARBA00004818"/>
    </source>
</evidence>
<dbReference type="GO" id="GO:0046295">
    <property type="term" value="P:glycolate biosynthetic process"/>
    <property type="evidence" value="ECO:0007669"/>
    <property type="project" value="UniProtKB-UniRule"/>
</dbReference>
<evidence type="ECO:0000256" key="9">
    <source>
        <dbReference type="ARBA" id="ARBA00023277"/>
    </source>
</evidence>
<dbReference type="Gene3D" id="1.10.150.240">
    <property type="entry name" value="Putative phosphatase, domain 2"/>
    <property type="match status" value="1"/>
</dbReference>
<evidence type="ECO:0000313" key="12">
    <source>
        <dbReference type="Proteomes" id="UP000476030"/>
    </source>
</evidence>
<comment type="caution">
    <text evidence="11">The sequence shown here is derived from an EMBL/GenBank/DDBJ whole genome shotgun (WGS) entry which is preliminary data.</text>
</comment>
<sequence>MQEITIIFDLDGTIVDTAPDLHGALNHSLRRAGRDIIDLEHVRHMVGRGARVLLERGLEATGGLPESERFEELVEDFFTYYQEHLSDQSRPFEGVVEALETFRDAGAVMGVCTNKPMRFAKDLLIDLNLAQYFKATTGGDSFKVRKPDAGHIIGTLEAMGHNGGRAYMIGDSISDIDAAHNAGIPCIAVSYGYTETPVHKLGPDYIIDHFNELVPLIRQIG</sequence>
<feature type="active site" description="Nucleophile" evidence="10">
    <location>
        <position position="9"/>
    </location>
</feature>
<dbReference type="AlphaFoldDB" id="A0A6L8W709"/>
<feature type="binding site" evidence="10">
    <location>
        <position position="9"/>
    </location>
    <ligand>
        <name>Mg(2+)</name>
        <dbReference type="ChEBI" id="CHEBI:18420"/>
    </ligand>
</feature>
<evidence type="ECO:0000256" key="7">
    <source>
        <dbReference type="ARBA" id="ARBA00022801"/>
    </source>
</evidence>
<dbReference type="NCBIfam" id="TIGR01449">
    <property type="entry name" value="PGP_bact"/>
    <property type="match status" value="1"/>
</dbReference>
<evidence type="ECO:0000256" key="8">
    <source>
        <dbReference type="ARBA" id="ARBA00022842"/>
    </source>
</evidence>
<feature type="binding site" evidence="10">
    <location>
        <position position="11"/>
    </location>
    <ligand>
        <name>Mg(2+)</name>
        <dbReference type="ChEBI" id="CHEBI:18420"/>
    </ligand>
</feature>
<comment type="pathway">
    <text evidence="3 10">Organic acid metabolism; glycolate biosynthesis; glycolate from 2-phosphoglycolate: step 1/1.</text>
</comment>
<dbReference type="SFLD" id="SFLDG01135">
    <property type="entry name" value="C1.5.6:_HAD__Beta-PGM__Phospha"/>
    <property type="match status" value="1"/>
</dbReference>
<keyword evidence="6 10" id="KW-0479">Metal-binding</keyword>
<dbReference type="GO" id="GO:0046872">
    <property type="term" value="F:metal ion binding"/>
    <property type="evidence" value="ECO:0007669"/>
    <property type="project" value="UniProtKB-KW"/>
</dbReference>
<gene>
    <name evidence="11" type="primary">gph</name>
    <name evidence="11" type="ORF">GQE98_06650</name>
</gene>
<dbReference type="SFLD" id="SFLDG01129">
    <property type="entry name" value="C1.5:_HAD__Beta-PGM__Phosphata"/>
    <property type="match status" value="1"/>
</dbReference>
<dbReference type="EMBL" id="WTUW01000002">
    <property type="protein sequence ID" value="MZR30313.1"/>
    <property type="molecule type" value="Genomic_DNA"/>
</dbReference>
<dbReference type="RefSeq" id="WP_161314907.1">
    <property type="nucleotide sequence ID" value="NZ_WTUW01000002.1"/>
</dbReference>
<dbReference type="GO" id="GO:0008967">
    <property type="term" value="F:phosphoglycolate phosphatase activity"/>
    <property type="evidence" value="ECO:0007669"/>
    <property type="project" value="UniProtKB-UniRule"/>
</dbReference>
<protein>
    <recommendedName>
        <fullName evidence="5 10">Phosphoglycolate phosphatase</fullName>
        <shortName evidence="10">PGP</shortName>
        <shortName evidence="10">PGPase</shortName>
        <ecNumber evidence="5 10">3.1.3.18</ecNumber>
    </recommendedName>
</protein>
<dbReference type="SUPFAM" id="SSF56784">
    <property type="entry name" value="HAD-like"/>
    <property type="match status" value="1"/>
</dbReference>
<dbReference type="GO" id="GO:0005975">
    <property type="term" value="P:carbohydrate metabolic process"/>
    <property type="evidence" value="ECO:0007669"/>
    <property type="project" value="InterPro"/>
</dbReference>
<evidence type="ECO:0000256" key="1">
    <source>
        <dbReference type="ARBA" id="ARBA00000830"/>
    </source>
</evidence>
<reference evidence="11 12" key="1">
    <citation type="submission" date="2019-12" db="EMBL/GenBank/DDBJ databases">
        <title>Snethiella sp. nov. sp. isolated from sea sand.</title>
        <authorList>
            <person name="Kim J."/>
            <person name="Jeong S.E."/>
            <person name="Jung H.S."/>
            <person name="Jeon C.O."/>
        </authorList>
    </citation>
    <scope>NUCLEOTIDE SEQUENCE [LARGE SCALE GENOMIC DNA]</scope>
    <source>
        <strain evidence="11 12">DP05</strain>
    </source>
</reference>
<comment type="catalytic activity">
    <reaction evidence="1 10">
        <text>2-phosphoglycolate + H2O = glycolate + phosphate</text>
        <dbReference type="Rhea" id="RHEA:14369"/>
        <dbReference type="ChEBI" id="CHEBI:15377"/>
        <dbReference type="ChEBI" id="CHEBI:29805"/>
        <dbReference type="ChEBI" id="CHEBI:43474"/>
        <dbReference type="ChEBI" id="CHEBI:58033"/>
        <dbReference type="EC" id="3.1.3.18"/>
    </reaction>
</comment>
<dbReference type="FunFam" id="3.40.50.1000:FF:000022">
    <property type="entry name" value="Phosphoglycolate phosphatase"/>
    <property type="match status" value="1"/>
</dbReference>
<dbReference type="Gene3D" id="3.40.50.1000">
    <property type="entry name" value="HAD superfamily/HAD-like"/>
    <property type="match status" value="1"/>
</dbReference>
<dbReference type="InterPro" id="IPR023214">
    <property type="entry name" value="HAD_sf"/>
</dbReference>
<evidence type="ECO:0000256" key="10">
    <source>
        <dbReference type="HAMAP-Rule" id="MF_00495"/>
    </source>
</evidence>
<name>A0A6L8W709_9PROT</name>
<dbReference type="NCBIfam" id="TIGR01549">
    <property type="entry name" value="HAD-SF-IA-v1"/>
    <property type="match status" value="1"/>
</dbReference>
<organism evidence="11 12">
    <name type="scientific">Sneathiella litorea</name>
    <dbReference type="NCBI Taxonomy" id="2606216"/>
    <lineage>
        <taxon>Bacteria</taxon>
        <taxon>Pseudomonadati</taxon>
        <taxon>Pseudomonadota</taxon>
        <taxon>Alphaproteobacteria</taxon>
        <taxon>Sneathiellales</taxon>
        <taxon>Sneathiellaceae</taxon>
        <taxon>Sneathiella</taxon>
    </lineage>
</organism>
<dbReference type="InterPro" id="IPR050155">
    <property type="entry name" value="HAD-like_hydrolase_sf"/>
</dbReference>
<keyword evidence="7 10" id="KW-0378">Hydrolase</keyword>
<feature type="binding site" evidence="10">
    <location>
        <position position="171"/>
    </location>
    <ligand>
        <name>Mg(2+)</name>
        <dbReference type="ChEBI" id="CHEBI:18420"/>
    </ligand>
</feature>
<evidence type="ECO:0000256" key="6">
    <source>
        <dbReference type="ARBA" id="ARBA00022723"/>
    </source>
</evidence>
<dbReference type="UniPathway" id="UPA00865">
    <property type="reaction ID" value="UER00834"/>
</dbReference>
<dbReference type="InterPro" id="IPR036412">
    <property type="entry name" value="HAD-like_sf"/>
</dbReference>
<keyword evidence="12" id="KW-1185">Reference proteome</keyword>
<dbReference type="HAMAP" id="MF_00495">
    <property type="entry name" value="GPH_hydrolase_bact"/>
    <property type="match status" value="1"/>
</dbReference>
<dbReference type="InterPro" id="IPR023198">
    <property type="entry name" value="PGP-like_dom2"/>
</dbReference>
<proteinExistence type="inferred from homology"/>
<dbReference type="InterPro" id="IPR037512">
    <property type="entry name" value="PGPase_prok"/>
</dbReference>
<comment type="cofactor">
    <cofactor evidence="2 10">
        <name>Mg(2+)</name>
        <dbReference type="ChEBI" id="CHEBI:18420"/>
    </cofactor>
</comment>
<dbReference type="Pfam" id="PF13419">
    <property type="entry name" value="HAD_2"/>
    <property type="match status" value="1"/>
</dbReference>
<keyword evidence="8 10" id="KW-0460">Magnesium</keyword>
<evidence type="ECO:0000256" key="4">
    <source>
        <dbReference type="ARBA" id="ARBA00006171"/>
    </source>
</evidence>
<dbReference type="SFLD" id="SFLDS00003">
    <property type="entry name" value="Haloacid_Dehalogenase"/>
    <property type="match status" value="1"/>
</dbReference>
<dbReference type="PANTHER" id="PTHR43434:SF1">
    <property type="entry name" value="PHOSPHOGLYCOLATE PHOSPHATASE"/>
    <property type="match status" value="1"/>
</dbReference>
<dbReference type="Proteomes" id="UP000476030">
    <property type="component" value="Unassembled WGS sequence"/>
</dbReference>
<keyword evidence="9 10" id="KW-0119">Carbohydrate metabolism</keyword>
<comment type="function">
    <text evidence="10">Specifically catalyzes the dephosphorylation of 2-phosphoglycolate. Is involved in the dissimilation of the intracellular 2-phosphoglycolate formed during the DNA repair of 3'-phosphoglycolate ends, a major class of DNA lesions induced by oxidative stress.</text>
</comment>
<dbReference type="InterPro" id="IPR041492">
    <property type="entry name" value="HAD_2"/>
</dbReference>
<dbReference type="GO" id="GO:0005829">
    <property type="term" value="C:cytosol"/>
    <property type="evidence" value="ECO:0007669"/>
    <property type="project" value="TreeGrafter"/>
</dbReference>
<dbReference type="GO" id="GO:0006281">
    <property type="term" value="P:DNA repair"/>
    <property type="evidence" value="ECO:0007669"/>
    <property type="project" value="TreeGrafter"/>
</dbReference>
<comment type="similarity">
    <text evidence="4 10">Belongs to the HAD-like hydrolase superfamily. CbbY/CbbZ/Gph/YieH family.</text>
</comment>